<sequence>DVQLAPTTGHRFTWRTYTYERPFVDSDPAELVVEPSDFISRSGGCSSWFEIEK</sequence>
<dbReference type="AlphaFoldDB" id="A0A9P5V3C3"/>
<accession>A0A9P5V3C3</accession>
<dbReference type="Proteomes" id="UP000748756">
    <property type="component" value="Unassembled WGS sequence"/>
</dbReference>
<feature type="non-terminal residue" evidence="1">
    <location>
        <position position="53"/>
    </location>
</feature>
<evidence type="ECO:0000313" key="1">
    <source>
        <dbReference type="EMBL" id="KAF9132658.1"/>
    </source>
</evidence>
<name>A0A9P5V3C3_9FUNG</name>
<evidence type="ECO:0000313" key="2">
    <source>
        <dbReference type="Proteomes" id="UP000748756"/>
    </source>
</evidence>
<feature type="non-terminal residue" evidence="1">
    <location>
        <position position="1"/>
    </location>
</feature>
<dbReference type="EMBL" id="JAAAUQ010001827">
    <property type="protein sequence ID" value="KAF9132658.1"/>
    <property type="molecule type" value="Genomic_DNA"/>
</dbReference>
<protein>
    <submittedName>
        <fullName evidence="1">Uncharacterized protein</fullName>
    </submittedName>
</protein>
<dbReference type="OrthoDB" id="2414723at2759"/>
<organism evidence="1 2">
    <name type="scientific">Linnemannia schmuckeri</name>
    <dbReference type="NCBI Taxonomy" id="64567"/>
    <lineage>
        <taxon>Eukaryota</taxon>
        <taxon>Fungi</taxon>
        <taxon>Fungi incertae sedis</taxon>
        <taxon>Mucoromycota</taxon>
        <taxon>Mortierellomycotina</taxon>
        <taxon>Mortierellomycetes</taxon>
        <taxon>Mortierellales</taxon>
        <taxon>Mortierellaceae</taxon>
        <taxon>Linnemannia</taxon>
    </lineage>
</organism>
<comment type="caution">
    <text evidence="1">The sequence shown here is derived from an EMBL/GenBank/DDBJ whole genome shotgun (WGS) entry which is preliminary data.</text>
</comment>
<keyword evidence="2" id="KW-1185">Reference proteome</keyword>
<gene>
    <name evidence="1" type="ORF">BG015_003676</name>
</gene>
<reference evidence="1" key="1">
    <citation type="journal article" date="2020" name="Fungal Divers.">
        <title>Resolving the Mortierellaceae phylogeny through synthesis of multi-gene phylogenetics and phylogenomics.</title>
        <authorList>
            <person name="Vandepol N."/>
            <person name="Liber J."/>
            <person name="Desiro A."/>
            <person name="Na H."/>
            <person name="Kennedy M."/>
            <person name="Barry K."/>
            <person name="Grigoriev I.V."/>
            <person name="Miller A.N."/>
            <person name="O'Donnell K."/>
            <person name="Stajich J.E."/>
            <person name="Bonito G."/>
        </authorList>
    </citation>
    <scope>NUCLEOTIDE SEQUENCE</scope>
    <source>
        <strain evidence="1">NRRL 6426</strain>
    </source>
</reference>
<proteinExistence type="predicted"/>